<proteinExistence type="predicted"/>
<name>K0SN05_THAOC</name>
<dbReference type="eggNOG" id="ENOG502SEGS">
    <property type="taxonomic scope" value="Eukaryota"/>
</dbReference>
<keyword evidence="4" id="KW-1185">Reference proteome</keyword>
<feature type="chain" id="PRO_5003837234" description="N-acetyltransferase domain-containing protein" evidence="2">
    <location>
        <begin position="23"/>
        <end position="380"/>
    </location>
</feature>
<organism evidence="3 4">
    <name type="scientific">Thalassiosira oceanica</name>
    <name type="common">Marine diatom</name>
    <dbReference type="NCBI Taxonomy" id="159749"/>
    <lineage>
        <taxon>Eukaryota</taxon>
        <taxon>Sar</taxon>
        <taxon>Stramenopiles</taxon>
        <taxon>Ochrophyta</taxon>
        <taxon>Bacillariophyta</taxon>
        <taxon>Coscinodiscophyceae</taxon>
        <taxon>Thalassiosirophycidae</taxon>
        <taxon>Thalassiosirales</taxon>
        <taxon>Thalassiosiraceae</taxon>
        <taxon>Thalassiosira</taxon>
    </lineage>
</organism>
<accession>K0SN05</accession>
<dbReference type="InterPro" id="IPR016181">
    <property type="entry name" value="Acyl_CoA_acyltransferase"/>
</dbReference>
<dbReference type="Gene3D" id="3.40.630.30">
    <property type="match status" value="1"/>
</dbReference>
<dbReference type="Proteomes" id="UP000266841">
    <property type="component" value="Unassembled WGS sequence"/>
</dbReference>
<dbReference type="EMBL" id="AGNL01022157">
    <property type="protein sequence ID" value="EJK59857.1"/>
    <property type="molecule type" value="Genomic_DNA"/>
</dbReference>
<gene>
    <name evidence="3" type="ORF">THAOC_19874</name>
</gene>
<comment type="caution">
    <text evidence="3">The sequence shown here is derived from an EMBL/GenBank/DDBJ whole genome shotgun (WGS) entry which is preliminary data.</text>
</comment>
<reference evidence="3 4" key="1">
    <citation type="journal article" date="2012" name="Genome Biol.">
        <title>Genome and low-iron response of an oceanic diatom adapted to chronic iron limitation.</title>
        <authorList>
            <person name="Lommer M."/>
            <person name="Specht M."/>
            <person name="Roy A.S."/>
            <person name="Kraemer L."/>
            <person name="Andreson R."/>
            <person name="Gutowska M.A."/>
            <person name="Wolf J."/>
            <person name="Bergner S.V."/>
            <person name="Schilhabel M.B."/>
            <person name="Klostermeier U.C."/>
            <person name="Beiko R.G."/>
            <person name="Rosenstiel P."/>
            <person name="Hippler M."/>
            <person name="Laroche J."/>
        </authorList>
    </citation>
    <scope>NUCLEOTIDE SEQUENCE [LARGE SCALE GENOMIC DNA]</scope>
    <source>
        <strain evidence="3 4">CCMP1005</strain>
    </source>
</reference>
<keyword evidence="2" id="KW-0732">Signal</keyword>
<sequence length="380" mass="42256">MKCGRIISTTLVLCCLVPTSTSFSSLNQASGSPRQRAPSRRSASKSLRLRLFSESLTDDTKTETEQVTRKPRNPVVSLHRVPEFEVGFLSSGFGLVGESAKETPLPPPFPYAIDLLPPSNERRISQPSRLVIRHLEDDDIKGILPEVVREFGALVDKSKLETEADELMVRVENFLFSLTVLIGLTQRVVRREKGYDRKNRAKPDHNVVCLVEQTQADQADQDGKAIYKDQIVGIAELSWQPPIPTANAPPFVLPFVAKEFISRFGPGRDAASPQVPVAYASNVLVWKNKRGRQYSKVLMGALEGIGRLWGCDDIRLHVDANEFSGRVARSLYWSLGYKGVPDSGQDSSGSFEWLNASMSNEGLYLVDGVPLLYLRKKLKD</sequence>
<dbReference type="OrthoDB" id="41532at2759"/>
<evidence type="ECO:0000256" key="1">
    <source>
        <dbReference type="SAM" id="MobiDB-lite"/>
    </source>
</evidence>
<feature type="signal peptide" evidence="2">
    <location>
        <begin position="1"/>
        <end position="22"/>
    </location>
</feature>
<evidence type="ECO:0000256" key="2">
    <source>
        <dbReference type="SAM" id="SignalP"/>
    </source>
</evidence>
<dbReference type="OMA" id="ICIVEQT"/>
<protein>
    <recommendedName>
        <fullName evidence="5">N-acetyltransferase domain-containing protein</fullName>
    </recommendedName>
</protein>
<dbReference type="AlphaFoldDB" id="K0SN05"/>
<evidence type="ECO:0000313" key="4">
    <source>
        <dbReference type="Proteomes" id="UP000266841"/>
    </source>
</evidence>
<evidence type="ECO:0000313" key="3">
    <source>
        <dbReference type="EMBL" id="EJK59857.1"/>
    </source>
</evidence>
<feature type="region of interest" description="Disordered" evidence="1">
    <location>
        <begin position="23"/>
        <end position="45"/>
    </location>
</feature>
<dbReference type="SUPFAM" id="SSF55729">
    <property type="entry name" value="Acyl-CoA N-acyltransferases (Nat)"/>
    <property type="match status" value="1"/>
</dbReference>
<evidence type="ECO:0008006" key="5">
    <source>
        <dbReference type="Google" id="ProtNLM"/>
    </source>
</evidence>